<dbReference type="SUPFAM" id="SSF159888">
    <property type="entry name" value="YdhG-like"/>
    <property type="match status" value="1"/>
</dbReference>
<gene>
    <name evidence="2" type="ORF">C1A40_11615</name>
</gene>
<dbReference type="InterPro" id="IPR014922">
    <property type="entry name" value="YdhG-like"/>
</dbReference>
<dbReference type="AlphaFoldDB" id="A0A2I7SJH7"/>
<sequence>MSNNQNFFLKQNEPNKACLLVMRDFLLNFDKDITETTKYGMPCFCYKGKMFCYIWTDKKTAEPYYLLVEGKRLNHPDLETGSRTRMKILRINPNEDLPINTINNIMTMALDLYKSGTIKMK</sequence>
<proteinExistence type="predicted"/>
<dbReference type="Pfam" id="PF08818">
    <property type="entry name" value="DUF1801"/>
    <property type="match status" value="1"/>
</dbReference>
<evidence type="ECO:0000259" key="1">
    <source>
        <dbReference type="Pfam" id="PF08818"/>
    </source>
</evidence>
<dbReference type="EMBL" id="CP025938">
    <property type="protein sequence ID" value="AUS06059.1"/>
    <property type="molecule type" value="Genomic_DNA"/>
</dbReference>
<keyword evidence="3" id="KW-1185">Reference proteome</keyword>
<name>A0A2I7SJH7_9FLAO</name>
<protein>
    <recommendedName>
        <fullName evidence="1">YdhG-like domain-containing protein</fullName>
    </recommendedName>
</protein>
<dbReference type="KEGG" id="taj:C1A40_11615"/>
<evidence type="ECO:0000313" key="2">
    <source>
        <dbReference type="EMBL" id="AUS06059.1"/>
    </source>
</evidence>
<evidence type="ECO:0000313" key="3">
    <source>
        <dbReference type="Proteomes" id="UP000236592"/>
    </source>
</evidence>
<organism evidence="2 3">
    <name type="scientific">Pseudotamlana carrageenivorans</name>
    <dbReference type="NCBI Taxonomy" id="2069432"/>
    <lineage>
        <taxon>Bacteria</taxon>
        <taxon>Pseudomonadati</taxon>
        <taxon>Bacteroidota</taxon>
        <taxon>Flavobacteriia</taxon>
        <taxon>Flavobacteriales</taxon>
        <taxon>Flavobacteriaceae</taxon>
        <taxon>Pseudotamlana</taxon>
    </lineage>
</organism>
<dbReference type="OrthoDB" id="670608at2"/>
<dbReference type="Proteomes" id="UP000236592">
    <property type="component" value="Chromosome"/>
</dbReference>
<dbReference type="RefSeq" id="WP_102996036.1">
    <property type="nucleotide sequence ID" value="NZ_CP025938.1"/>
</dbReference>
<dbReference type="Gene3D" id="3.90.1150.200">
    <property type="match status" value="1"/>
</dbReference>
<accession>A0A2I7SJH7</accession>
<reference evidence="3" key="1">
    <citation type="submission" date="2018-01" db="EMBL/GenBank/DDBJ databases">
        <title>Complete genome of Tamlana sp. UJ94.</title>
        <authorList>
            <person name="Jung J."/>
            <person name="Chung D."/>
            <person name="Bae S.S."/>
            <person name="Baek K."/>
        </authorList>
    </citation>
    <scope>NUCLEOTIDE SEQUENCE [LARGE SCALE GENOMIC DNA]</scope>
    <source>
        <strain evidence="3">UJ94</strain>
    </source>
</reference>
<feature type="domain" description="YdhG-like" evidence="1">
    <location>
        <begin position="16"/>
        <end position="109"/>
    </location>
</feature>